<feature type="transmembrane region" description="Helical" evidence="8">
    <location>
        <begin position="202"/>
        <end position="224"/>
    </location>
</feature>
<accession>A0A0D8JFJ9</accession>
<feature type="transmembrane region" description="Helical" evidence="8">
    <location>
        <begin position="103"/>
        <end position="122"/>
    </location>
</feature>
<evidence type="ECO:0000256" key="1">
    <source>
        <dbReference type="ARBA" id="ARBA00004651"/>
    </source>
</evidence>
<evidence type="ECO:0000259" key="9">
    <source>
        <dbReference type="Pfam" id="PF13231"/>
    </source>
</evidence>
<feature type="transmembrane region" description="Helical" evidence="8">
    <location>
        <begin position="294"/>
        <end position="310"/>
    </location>
</feature>
<dbReference type="EMBL" id="JRHC01000001">
    <property type="protein sequence ID" value="KJF44613.1"/>
    <property type="molecule type" value="Genomic_DNA"/>
</dbReference>
<evidence type="ECO:0000256" key="6">
    <source>
        <dbReference type="ARBA" id="ARBA00022989"/>
    </source>
</evidence>
<gene>
    <name evidence="10" type="ORF">LH29_03865</name>
</gene>
<dbReference type="InterPro" id="IPR050297">
    <property type="entry name" value="LipidA_mod_glycosyltrf_83"/>
</dbReference>
<feature type="transmembrane region" description="Helical" evidence="8">
    <location>
        <begin position="316"/>
        <end position="334"/>
    </location>
</feature>
<sequence length="544" mass="61932">MNNRHIYFLVLITLLLIIIPALPVFLVGNAAKYAEVGREMLMNNDWINLTIGGDAYDQKPPMLFWIAAVTFKLFGLSIPAFKLAVLLFSVIGIYSTYRLGKLHYGKETGMLAAFFWISSLGFQHFNNDIHTDTLLANFVVFSVWQFSVYLKNHKWHNFLLGAVGVGLSMLAKGPVGVVIPAAAIGGTMLVHKQWKEIFNYRWLIALVVVGIMILPAMVGLLNQFGLEGIKFYFWTNNVGRVTGSYRGSGADYSFYLHTSLYVLLPWTIFMVYGFFKEVKSLNRIWKNKTEDFEVVNIFAVVVYLGILSVAKQQNPHYMLSALPFMYIITAKWTVRLFSSEERAKTRNIIATINKGIAVVGPLILLVLPIVVFPEKRFWFWGVYGLLYAGIVIVFVKKNNLQRQIVMLTFTIAVMLFTVNVNMLPNMLKFHTSIEAAEIFNEKAPEGSTLSMYTEKARLWNLFLYSKSPGKYLVEKEDLEAFLPNAGAWIFTSEAGYNDMLEMGLNMNVVQKFTEHKPLTGQSARFLNPKTRASRFNTMYLLELR</sequence>
<dbReference type="PANTHER" id="PTHR33908:SF3">
    <property type="entry name" value="UNDECAPRENYL PHOSPHATE-ALPHA-4-AMINO-4-DEOXY-L-ARABINOSE ARABINOSYL TRANSFERASE"/>
    <property type="match status" value="1"/>
</dbReference>
<organism evidence="10 11">
    <name type="scientific">Draconibacterium sediminis</name>
    <dbReference type="NCBI Taxonomy" id="1544798"/>
    <lineage>
        <taxon>Bacteria</taxon>
        <taxon>Pseudomonadati</taxon>
        <taxon>Bacteroidota</taxon>
        <taxon>Bacteroidia</taxon>
        <taxon>Marinilabiliales</taxon>
        <taxon>Prolixibacteraceae</taxon>
        <taxon>Draconibacterium</taxon>
    </lineage>
</organism>
<feature type="transmembrane region" description="Helical" evidence="8">
    <location>
        <begin position="63"/>
        <end position="91"/>
    </location>
</feature>
<reference evidence="10 11" key="1">
    <citation type="submission" date="2014-09" db="EMBL/GenBank/DDBJ databases">
        <title>Draft Genome Sequence of Draconibacterium sp. JN14CK-3.</title>
        <authorList>
            <person name="Dong C."/>
            <person name="Lai Q."/>
            <person name="Shao Z."/>
        </authorList>
    </citation>
    <scope>NUCLEOTIDE SEQUENCE [LARGE SCALE GENOMIC DNA]</scope>
    <source>
        <strain evidence="10 11">JN14CK-3</strain>
    </source>
</reference>
<feature type="domain" description="Glycosyltransferase RgtA/B/C/D-like" evidence="9">
    <location>
        <begin position="59"/>
        <end position="214"/>
    </location>
</feature>
<evidence type="ECO:0000256" key="7">
    <source>
        <dbReference type="ARBA" id="ARBA00023136"/>
    </source>
</evidence>
<keyword evidence="4" id="KW-0808">Transferase</keyword>
<dbReference type="GO" id="GO:0005886">
    <property type="term" value="C:plasma membrane"/>
    <property type="evidence" value="ECO:0007669"/>
    <property type="project" value="UniProtKB-SubCell"/>
</dbReference>
<evidence type="ECO:0000256" key="8">
    <source>
        <dbReference type="SAM" id="Phobius"/>
    </source>
</evidence>
<dbReference type="Proteomes" id="UP000032544">
    <property type="component" value="Unassembled WGS sequence"/>
</dbReference>
<evidence type="ECO:0000313" key="11">
    <source>
        <dbReference type="Proteomes" id="UP000032544"/>
    </source>
</evidence>
<keyword evidence="3" id="KW-0328">Glycosyltransferase</keyword>
<evidence type="ECO:0000256" key="3">
    <source>
        <dbReference type="ARBA" id="ARBA00022676"/>
    </source>
</evidence>
<dbReference type="GO" id="GO:0016763">
    <property type="term" value="F:pentosyltransferase activity"/>
    <property type="evidence" value="ECO:0007669"/>
    <property type="project" value="TreeGrafter"/>
</dbReference>
<dbReference type="GO" id="GO:0009103">
    <property type="term" value="P:lipopolysaccharide biosynthetic process"/>
    <property type="evidence" value="ECO:0007669"/>
    <property type="project" value="UniProtKB-ARBA"/>
</dbReference>
<feature type="transmembrane region" description="Helical" evidence="8">
    <location>
        <begin position="355"/>
        <end position="371"/>
    </location>
</feature>
<feature type="transmembrane region" description="Helical" evidence="8">
    <location>
        <begin position="6"/>
        <end position="28"/>
    </location>
</feature>
<evidence type="ECO:0000313" key="10">
    <source>
        <dbReference type="EMBL" id="KJF44613.1"/>
    </source>
</evidence>
<keyword evidence="11" id="KW-1185">Reference proteome</keyword>
<comment type="subcellular location">
    <subcellularLocation>
        <location evidence="1">Cell membrane</location>
        <topology evidence="1">Multi-pass membrane protein</topology>
    </subcellularLocation>
</comment>
<feature type="transmembrane region" description="Helical" evidence="8">
    <location>
        <begin position="170"/>
        <end position="190"/>
    </location>
</feature>
<dbReference type="Pfam" id="PF13231">
    <property type="entry name" value="PMT_2"/>
    <property type="match status" value="1"/>
</dbReference>
<comment type="caution">
    <text evidence="10">The sequence shown here is derived from an EMBL/GenBank/DDBJ whole genome shotgun (WGS) entry which is preliminary data.</text>
</comment>
<keyword evidence="2" id="KW-1003">Cell membrane</keyword>
<feature type="transmembrane region" description="Helical" evidence="8">
    <location>
        <begin position="404"/>
        <end position="423"/>
    </location>
</feature>
<feature type="transmembrane region" description="Helical" evidence="8">
    <location>
        <begin position="254"/>
        <end position="274"/>
    </location>
</feature>
<keyword evidence="7 8" id="KW-0472">Membrane</keyword>
<dbReference type="GO" id="GO:0010041">
    <property type="term" value="P:response to iron(III) ion"/>
    <property type="evidence" value="ECO:0007669"/>
    <property type="project" value="TreeGrafter"/>
</dbReference>
<proteinExistence type="predicted"/>
<keyword evidence="6 8" id="KW-1133">Transmembrane helix</keyword>
<dbReference type="STRING" id="1544798.LH29_03865"/>
<keyword evidence="5 8" id="KW-0812">Transmembrane</keyword>
<dbReference type="RefSeq" id="WP_045026154.1">
    <property type="nucleotide sequence ID" value="NZ_JRHC01000001.1"/>
</dbReference>
<name>A0A0D8JFJ9_9BACT</name>
<evidence type="ECO:0000256" key="2">
    <source>
        <dbReference type="ARBA" id="ARBA00022475"/>
    </source>
</evidence>
<evidence type="ECO:0000256" key="5">
    <source>
        <dbReference type="ARBA" id="ARBA00022692"/>
    </source>
</evidence>
<dbReference type="OrthoDB" id="8353433at2"/>
<dbReference type="PANTHER" id="PTHR33908">
    <property type="entry name" value="MANNOSYLTRANSFERASE YKCB-RELATED"/>
    <property type="match status" value="1"/>
</dbReference>
<evidence type="ECO:0000256" key="4">
    <source>
        <dbReference type="ARBA" id="ARBA00022679"/>
    </source>
</evidence>
<dbReference type="InterPro" id="IPR038731">
    <property type="entry name" value="RgtA/B/C-like"/>
</dbReference>
<feature type="transmembrane region" description="Helical" evidence="8">
    <location>
        <begin position="377"/>
        <end position="395"/>
    </location>
</feature>
<dbReference type="AlphaFoldDB" id="A0A0D8JFJ9"/>
<protein>
    <recommendedName>
        <fullName evidence="9">Glycosyltransferase RgtA/B/C/D-like domain-containing protein</fullName>
    </recommendedName>
</protein>